<evidence type="ECO:0000313" key="1">
    <source>
        <dbReference type="EMBL" id="VFU59308.1"/>
    </source>
</evidence>
<dbReference type="AlphaFoldDB" id="A0A6N2MXL4"/>
<sequence>MTVKLNNELEMRSLYPAASIVKLINPETISLELDWTCTNLFNTRCWNAAENEVRRHNHASKVTFHSDTGIQCRKFRAVLEYDFLADSLLEHFFPSN</sequence>
<reference evidence="1" key="1">
    <citation type="submission" date="2019-03" db="EMBL/GenBank/DDBJ databases">
        <authorList>
            <person name="Mank J."/>
            <person name="Almeida P."/>
        </authorList>
    </citation>
    <scope>NUCLEOTIDE SEQUENCE</scope>
    <source>
        <strain evidence="1">78183</strain>
    </source>
</reference>
<gene>
    <name evidence="1" type="ORF">SVIM_LOCUS436753</name>
</gene>
<proteinExistence type="predicted"/>
<dbReference type="EMBL" id="CAADRP010002029">
    <property type="protein sequence ID" value="VFU59308.1"/>
    <property type="molecule type" value="Genomic_DNA"/>
</dbReference>
<protein>
    <submittedName>
        <fullName evidence="1">Uncharacterized protein</fullName>
    </submittedName>
</protein>
<accession>A0A6N2MXL4</accession>
<organism evidence="1">
    <name type="scientific">Salix viminalis</name>
    <name type="common">Common osier</name>
    <name type="synonym">Basket willow</name>
    <dbReference type="NCBI Taxonomy" id="40686"/>
    <lineage>
        <taxon>Eukaryota</taxon>
        <taxon>Viridiplantae</taxon>
        <taxon>Streptophyta</taxon>
        <taxon>Embryophyta</taxon>
        <taxon>Tracheophyta</taxon>
        <taxon>Spermatophyta</taxon>
        <taxon>Magnoliopsida</taxon>
        <taxon>eudicotyledons</taxon>
        <taxon>Gunneridae</taxon>
        <taxon>Pentapetalae</taxon>
        <taxon>rosids</taxon>
        <taxon>fabids</taxon>
        <taxon>Malpighiales</taxon>
        <taxon>Salicaceae</taxon>
        <taxon>Saliceae</taxon>
        <taxon>Salix</taxon>
    </lineage>
</organism>
<name>A0A6N2MXL4_SALVM</name>